<comment type="caution">
    <text evidence="6">The sequence shown here is derived from an EMBL/GenBank/DDBJ whole genome shotgun (WGS) entry which is preliminary data.</text>
</comment>
<evidence type="ECO:0000256" key="4">
    <source>
        <dbReference type="SAM" id="MobiDB-lite"/>
    </source>
</evidence>
<dbReference type="InterPro" id="IPR002173">
    <property type="entry name" value="Carboh/pur_kinase_PfkB_CS"/>
</dbReference>
<dbReference type="InterPro" id="IPR029056">
    <property type="entry name" value="Ribokinase-like"/>
</dbReference>
<reference evidence="6 7" key="1">
    <citation type="submission" date="2019-11" db="EMBL/GenBank/DDBJ databases">
        <authorList>
            <person name="Jiang L.-Q."/>
        </authorList>
    </citation>
    <scope>NUCLEOTIDE SEQUENCE [LARGE SCALE GENOMIC DNA]</scope>
    <source>
        <strain evidence="6 7">YIM 132087</strain>
    </source>
</reference>
<proteinExistence type="inferred from homology"/>
<gene>
    <name evidence="6" type="ORF">GIS00_04525</name>
</gene>
<keyword evidence="2" id="KW-0808">Transferase</keyword>
<name>A0A7K1FGH1_9ACTN</name>
<evidence type="ECO:0000313" key="6">
    <source>
        <dbReference type="EMBL" id="MTD13211.1"/>
    </source>
</evidence>
<protein>
    <recommendedName>
        <fullName evidence="5">Carbohydrate kinase PfkB domain-containing protein</fullName>
    </recommendedName>
</protein>
<accession>A0A7K1FGH1</accession>
<dbReference type="EMBL" id="WLYK01000001">
    <property type="protein sequence ID" value="MTD13211.1"/>
    <property type="molecule type" value="Genomic_DNA"/>
</dbReference>
<evidence type="ECO:0000256" key="2">
    <source>
        <dbReference type="ARBA" id="ARBA00022679"/>
    </source>
</evidence>
<dbReference type="Pfam" id="PF00294">
    <property type="entry name" value="PfkB"/>
    <property type="match status" value="1"/>
</dbReference>
<dbReference type="Gene3D" id="3.40.1190.20">
    <property type="match status" value="1"/>
</dbReference>
<dbReference type="Proteomes" id="UP000460221">
    <property type="component" value="Unassembled WGS sequence"/>
</dbReference>
<dbReference type="InterPro" id="IPR011611">
    <property type="entry name" value="PfkB_dom"/>
</dbReference>
<dbReference type="SUPFAM" id="SSF53613">
    <property type="entry name" value="Ribokinase-like"/>
    <property type="match status" value="1"/>
</dbReference>
<dbReference type="RefSeq" id="WP_154767109.1">
    <property type="nucleotide sequence ID" value="NZ_WLYK01000001.1"/>
</dbReference>
<evidence type="ECO:0000256" key="3">
    <source>
        <dbReference type="ARBA" id="ARBA00022777"/>
    </source>
</evidence>
<keyword evidence="3" id="KW-0418">Kinase</keyword>
<organism evidence="6 7">
    <name type="scientific">Nakamurella alba</name>
    <dbReference type="NCBI Taxonomy" id="2665158"/>
    <lineage>
        <taxon>Bacteria</taxon>
        <taxon>Bacillati</taxon>
        <taxon>Actinomycetota</taxon>
        <taxon>Actinomycetes</taxon>
        <taxon>Nakamurellales</taxon>
        <taxon>Nakamurellaceae</taxon>
        <taxon>Nakamurella</taxon>
    </lineage>
</organism>
<keyword evidence="7" id="KW-1185">Reference proteome</keyword>
<feature type="domain" description="Carbohydrate kinase PfkB" evidence="5">
    <location>
        <begin position="12"/>
        <end position="293"/>
    </location>
</feature>
<sequence>MTRSADRRPTALLTCVGDLVEDIVVRRTGPSTPDTDNPSSITRGPGGSAANVATLAAAEVPTRFIGRVGADAVGRDLADRLRESGVDVQVQTGGRTGTVVVIVDEAAGRTMYPDRAAAAELAAVPGDWVIDTGILHISAYALQTPDSADTVCDLATAVRLGGGRVSLDASSADLLVALGSTFTGLLDVLRPDLVFANEDEAALLPVAEVTGRGGCYVVKNGADPVFVHEPDGTVLEIPVPPVALVLDTTGAGDAFAAGFLTSVLQGSGHVAAAERGNHWAAASLGVAGAARAVPPVDPAPANRHPVHQYS</sequence>
<evidence type="ECO:0000256" key="1">
    <source>
        <dbReference type="ARBA" id="ARBA00010688"/>
    </source>
</evidence>
<comment type="similarity">
    <text evidence="1">Belongs to the carbohydrate kinase PfkB family.</text>
</comment>
<evidence type="ECO:0000313" key="7">
    <source>
        <dbReference type="Proteomes" id="UP000460221"/>
    </source>
</evidence>
<dbReference type="AlphaFoldDB" id="A0A7K1FGH1"/>
<dbReference type="PANTHER" id="PTHR43320">
    <property type="entry name" value="SUGAR KINASE"/>
    <property type="match status" value="1"/>
</dbReference>
<feature type="region of interest" description="Disordered" evidence="4">
    <location>
        <begin position="27"/>
        <end position="47"/>
    </location>
</feature>
<evidence type="ECO:0000259" key="5">
    <source>
        <dbReference type="Pfam" id="PF00294"/>
    </source>
</evidence>
<feature type="compositionally biased region" description="Polar residues" evidence="4">
    <location>
        <begin position="29"/>
        <end position="42"/>
    </location>
</feature>
<dbReference type="PANTHER" id="PTHR43320:SF3">
    <property type="entry name" value="CARBOHYDRATE KINASE PFKB DOMAIN-CONTAINING PROTEIN"/>
    <property type="match status" value="1"/>
</dbReference>
<dbReference type="GO" id="GO:0016301">
    <property type="term" value="F:kinase activity"/>
    <property type="evidence" value="ECO:0007669"/>
    <property type="project" value="UniProtKB-KW"/>
</dbReference>
<dbReference type="InterPro" id="IPR052700">
    <property type="entry name" value="Carb_kinase_PfkB-like"/>
</dbReference>
<dbReference type="PROSITE" id="PS00584">
    <property type="entry name" value="PFKB_KINASES_2"/>
    <property type="match status" value="1"/>
</dbReference>